<keyword evidence="5 6" id="KW-0456">Lyase</keyword>
<evidence type="ECO:0000256" key="2">
    <source>
        <dbReference type="ARBA" id="ARBA00005046"/>
    </source>
</evidence>
<evidence type="ECO:0000256" key="3">
    <source>
        <dbReference type="ARBA" id="ARBA00012575"/>
    </source>
</evidence>
<dbReference type="InterPro" id="IPR023045">
    <property type="entry name" value="MoaC"/>
</dbReference>
<dbReference type="InterPro" id="IPR036522">
    <property type="entry name" value="MoaC_sf"/>
</dbReference>
<keyword evidence="4 6" id="KW-0501">Molybdenum cofactor biosynthesis</keyword>
<gene>
    <name evidence="6 8" type="primary">moaC</name>
    <name evidence="8" type="ORF">FDF74_06500</name>
</gene>
<dbReference type="GO" id="GO:0061799">
    <property type="term" value="F:cyclic pyranopterin monophosphate synthase activity"/>
    <property type="evidence" value="ECO:0007669"/>
    <property type="project" value="UniProtKB-UniRule"/>
</dbReference>
<comment type="similarity">
    <text evidence="6">Belongs to the MoaC family.</text>
</comment>
<evidence type="ECO:0000313" key="8">
    <source>
        <dbReference type="EMBL" id="NEZ46863.1"/>
    </source>
</evidence>
<dbReference type="RefSeq" id="WP_050607829.1">
    <property type="nucleotide sequence ID" value="NZ_CABKUB010000006.1"/>
</dbReference>
<comment type="caution">
    <text evidence="8">The sequence shown here is derived from an EMBL/GenBank/DDBJ whole genome shotgun (WGS) entry which is preliminary data.</text>
</comment>
<feature type="domain" description="Molybdopterin cofactor biosynthesis C (MoaC)" evidence="7">
    <location>
        <begin position="13"/>
        <end position="148"/>
    </location>
</feature>
<proteinExistence type="inferred from homology"/>
<dbReference type="AlphaFoldDB" id="A0A6M0R9F0"/>
<dbReference type="InterPro" id="IPR047594">
    <property type="entry name" value="MoaC_bact/euk"/>
</dbReference>
<dbReference type="InterPro" id="IPR002820">
    <property type="entry name" value="Mopterin_CF_biosynth-C_dom"/>
</dbReference>
<name>A0A6M0R9F0_9CLOT</name>
<dbReference type="PANTHER" id="PTHR22960:SF29">
    <property type="entry name" value="CYCLIC PYRANOPTERIN MONOPHOSPHATE SYNTHASE"/>
    <property type="match status" value="1"/>
</dbReference>
<dbReference type="SUPFAM" id="SSF55040">
    <property type="entry name" value="Molybdenum cofactor biosynthesis protein C, MoaC"/>
    <property type="match status" value="1"/>
</dbReference>
<feature type="active site" evidence="6">
    <location>
        <position position="126"/>
    </location>
</feature>
<dbReference type="Proteomes" id="UP000473885">
    <property type="component" value="Unassembled WGS sequence"/>
</dbReference>
<dbReference type="CDD" id="cd01420">
    <property type="entry name" value="MoaC_PE"/>
    <property type="match status" value="1"/>
</dbReference>
<dbReference type="EMBL" id="SXDP01000004">
    <property type="protein sequence ID" value="NEZ46863.1"/>
    <property type="molecule type" value="Genomic_DNA"/>
</dbReference>
<accession>A0A6M0R9F0</accession>
<comment type="function">
    <text evidence="6">Catalyzes the conversion of (8S)-3',8-cyclo-7,8-dihydroguanosine 5'-triphosphate to cyclic pyranopterin monophosphate (cPMP).</text>
</comment>
<dbReference type="GO" id="GO:0006777">
    <property type="term" value="P:Mo-molybdopterin cofactor biosynthetic process"/>
    <property type="evidence" value="ECO:0007669"/>
    <property type="project" value="UniProtKB-UniRule"/>
</dbReference>
<feature type="binding site" evidence="6">
    <location>
        <begin position="73"/>
        <end position="75"/>
    </location>
    <ligand>
        <name>substrate</name>
    </ligand>
</feature>
<evidence type="ECO:0000256" key="5">
    <source>
        <dbReference type="ARBA" id="ARBA00023239"/>
    </source>
</evidence>
<dbReference type="PANTHER" id="PTHR22960">
    <property type="entry name" value="MOLYBDOPTERIN COFACTOR SYNTHESIS PROTEIN A"/>
    <property type="match status" value="1"/>
</dbReference>
<organism evidence="8 9">
    <name type="scientific">Clostridium niameyense</name>
    <dbReference type="NCBI Taxonomy" id="1622073"/>
    <lineage>
        <taxon>Bacteria</taxon>
        <taxon>Bacillati</taxon>
        <taxon>Bacillota</taxon>
        <taxon>Clostridia</taxon>
        <taxon>Eubacteriales</taxon>
        <taxon>Clostridiaceae</taxon>
        <taxon>Clostridium</taxon>
    </lineage>
</organism>
<keyword evidence="9" id="KW-1185">Reference proteome</keyword>
<protein>
    <recommendedName>
        <fullName evidence="3 6">Cyclic pyranopterin monophosphate synthase</fullName>
        <ecNumber evidence="3 6">4.6.1.17</ecNumber>
    </recommendedName>
    <alternativeName>
        <fullName evidence="6">Molybdenum cofactor biosynthesis protein C</fullName>
    </alternativeName>
</protein>
<dbReference type="Gene3D" id="3.30.70.640">
    <property type="entry name" value="Molybdopterin cofactor biosynthesis C (MoaC) domain"/>
    <property type="match status" value="1"/>
</dbReference>
<dbReference type="NCBIfam" id="TIGR00581">
    <property type="entry name" value="moaC"/>
    <property type="match status" value="1"/>
</dbReference>
<dbReference type="UniPathway" id="UPA00344"/>
<evidence type="ECO:0000256" key="6">
    <source>
        <dbReference type="HAMAP-Rule" id="MF_01224"/>
    </source>
</evidence>
<sequence>MLNHFDKEGKAIMVDVTNKNETTRIAVARGKVKMSKETLNLVIKGDIGKGDVLGVARVAAIMGGKKTSDLIPMCHPLMLTGSEINFSIDKENFCINIESTVKTTGKTGVEMEALTMVSVAALTIYDMCKAVDKKMVIGDIHLFSKTGGKSGTFINEI</sequence>
<evidence type="ECO:0000256" key="1">
    <source>
        <dbReference type="ARBA" id="ARBA00001637"/>
    </source>
</evidence>
<evidence type="ECO:0000259" key="7">
    <source>
        <dbReference type="Pfam" id="PF01967"/>
    </source>
</evidence>
<comment type="catalytic activity">
    <reaction evidence="1 6">
        <text>(8S)-3',8-cyclo-7,8-dihydroguanosine 5'-triphosphate = cyclic pyranopterin phosphate + diphosphate</text>
        <dbReference type="Rhea" id="RHEA:49580"/>
        <dbReference type="ChEBI" id="CHEBI:33019"/>
        <dbReference type="ChEBI" id="CHEBI:59648"/>
        <dbReference type="ChEBI" id="CHEBI:131766"/>
        <dbReference type="EC" id="4.6.1.17"/>
    </reaction>
</comment>
<dbReference type="EC" id="4.6.1.17" evidence="3 6"/>
<comment type="pathway">
    <text evidence="2 6">Cofactor biosynthesis; molybdopterin biosynthesis.</text>
</comment>
<feature type="binding site" evidence="6">
    <location>
        <begin position="111"/>
        <end position="112"/>
    </location>
    <ligand>
        <name>substrate</name>
    </ligand>
</feature>
<dbReference type="OrthoDB" id="9794429at2"/>
<dbReference type="Pfam" id="PF01967">
    <property type="entry name" value="MoaC"/>
    <property type="match status" value="1"/>
</dbReference>
<reference evidence="8 9" key="1">
    <citation type="submission" date="2019-04" db="EMBL/GenBank/DDBJ databases">
        <title>Genome sequencing of Clostridium botulinum Groups I-IV and Clostridium butyricum.</title>
        <authorList>
            <person name="Brunt J."/>
            <person name="Van Vliet A.H.M."/>
            <person name="Stringer S.C."/>
            <person name="Carter A.T."/>
            <person name="Peck M.W."/>
        </authorList>
    </citation>
    <scope>NUCLEOTIDE SEQUENCE [LARGE SCALE GENOMIC DNA]</scope>
    <source>
        <strain evidence="8 9">IFR 18/094</strain>
    </source>
</reference>
<evidence type="ECO:0000256" key="4">
    <source>
        <dbReference type="ARBA" id="ARBA00023150"/>
    </source>
</evidence>
<dbReference type="NCBIfam" id="NF006870">
    <property type="entry name" value="PRK09364.1"/>
    <property type="match status" value="1"/>
</dbReference>
<comment type="subunit">
    <text evidence="6">Homohexamer; trimer of dimers.</text>
</comment>
<evidence type="ECO:0000313" key="9">
    <source>
        <dbReference type="Proteomes" id="UP000473885"/>
    </source>
</evidence>
<dbReference type="HAMAP" id="MF_01224_B">
    <property type="entry name" value="MoaC_B"/>
    <property type="match status" value="1"/>
</dbReference>
<dbReference type="InterPro" id="IPR050105">
    <property type="entry name" value="MoCo_biosynth_MoaA/MoaC"/>
</dbReference>